<feature type="signal peptide" evidence="2">
    <location>
        <begin position="1"/>
        <end position="19"/>
    </location>
</feature>
<evidence type="ECO:0000256" key="2">
    <source>
        <dbReference type="SAM" id="SignalP"/>
    </source>
</evidence>
<evidence type="ECO:0000313" key="3">
    <source>
        <dbReference type="EMBL" id="AQQ09390.1"/>
    </source>
</evidence>
<organism evidence="3 4">
    <name type="scientific">Sedimentisphaera cyanobacteriorum</name>
    <dbReference type="NCBI Taxonomy" id="1940790"/>
    <lineage>
        <taxon>Bacteria</taxon>
        <taxon>Pseudomonadati</taxon>
        <taxon>Planctomycetota</taxon>
        <taxon>Phycisphaerae</taxon>
        <taxon>Sedimentisphaerales</taxon>
        <taxon>Sedimentisphaeraceae</taxon>
        <taxon>Sedimentisphaera</taxon>
    </lineage>
</organism>
<feature type="compositionally biased region" description="Polar residues" evidence="1">
    <location>
        <begin position="51"/>
        <end position="65"/>
    </location>
</feature>
<feature type="region of interest" description="Disordered" evidence="1">
    <location>
        <begin position="42"/>
        <end position="65"/>
    </location>
</feature>
<sequence length="65" mass="6694" precursor="true">MKKLLLLIVFASSCGFALASVPVSNGLVMHLSADEIPDVSPGNTVGVWPDSSGNGNHGTQLEASR</sequence>
<accession>A0A1Q2HPU6</accession>
<dbReference type="STRING" id="1940790.L21SP3_01194"/>
<dbReference type="EMBL" id="CP019633">
    <property type="protein sequence ID" value="AQQ09390.1"/>
    <property type="molecule type" value="Genomic_DNA"/>
</dbReference>
<protein>
    <submittedName>
        <fullName evidence="3">Uncharacterized protein</fullName>
    </submittedName>
</protein>
<dbReference type="AlphaFoldDB" id="A0A1Q2HPU6"/>
<proteinExistence type="predicted"/>
<keyword evidence="4" id="KW-1185">Reference proteome</keyword>
<name>A0A1Q2HPU6_9BACT</name>
<dbReference type="RefSeq" id="WP_077539988.1">
    <property type="nucleotide sequence ID" value="NZ_CP019633.1"/>
</dbReference>
<gene>
    <name evidence="3" type="ORF">L21SP3_01194</name>
</gene>
<feature type="chain" id="PRO_5010301013" evidence="2">
    <location>
        <begin position="20"/>
        <end position="65"/>
    </location>
</feature>
<dbReference type="KEGG" id="pbu:L21SP3_01194"/>
<reference evidence="4" key="1">
    <citation type="submission" date="2017-02" db="EMBL/GenBank/DDBJ databases">
        <title>Comparative genomics and description of representatives of a novel lineage of planctomycetes thriving in anoxic sediments.</title>
        <authorList>
            <person name="Spring S."/>
            <person name="Bunk B."/>
            <person name="Sproer C."/>
            <person name="Klenk H.-P."/>
        </authorList>
    </citation>
    <scope>NUCLEOTIDE SEQUENCE [LARGE SCALE GENOMIC DNA]</scope>
    <source>
        <strain evidence="4">L21-RPul-D3</strain>
    </source>
</reference>
<dbReference type="Proteomes" id="UP000188273">
    <property type="component" value="Chromosome"/>
</dbReference>
<evidence type="ECO:0000313" key="4">
    <source>
        <dbReference type="Proteomes" id="UP000188273"/>
    </source>
</evidence>
<keyword evidence="2" id="KW-0732">Signal</keyword>
<evidence type="ECO:0000256" key="1">
    <source>
        <dbReference type="SAM" id="MobiDB-lite"/>
    </source>
</evidence>